<dbReference type="EMBL" id="JADFTS010000009">
    <property type="protein sequence ID" value="KAF9588189.1"/>
    <property type="molecule type" value="Genomic_DNA"/>
</dbReference>
<sequence>MIHNVVLSASNEMNDDLERVAPLTHAIGNVLKRVFVIGFPIVVFGAEQANTKLRTGNKISTHTGIGTAIAIAGVAIYSYLMAKIEEEQRVSLDTCLLFQQSDPTQVDRRIWTPAIDGEFTVAAAHEQVRKKNAKPGWASFLWKALVHPRTTAIGWKSLQEVMHTHDSLVKRKFHVASSDHLSGGSLED</sequence>
<feature type="domain" description="Sugar phosphate transporter" evidence="2">
    <location>
        <begin position="17"/>
        <end position="78"/>
    </location>
</feature>
<keyword evidence="1" id="KW-1133">Transmembrane helix</keyword>
<feature type="transmembrane region" description="Helical" evidence="1">
    <location>
        <begin position="59"/>
        <end position="80"/>
    </location>
</feature>
<proteinExistence type="predicted"/>
<name>A0A835LDV9_9MAGN</name>
<keyword evidence="1" id="KW-0812">Transmembrane</keyword>
<dbReference type="Proteomes" id="UP000631114">
    <property type="component" value="Unassembled WGS sequence"/>
</dbReference>
<gene>
    <name evidence="4" type="ORF">IFM89_008203</name>
</gene>
<protein>
    <submittedName>
        <fullName evidence="4">Uncharacterized protein</fullName>
    </submittedName>
</protein>
<evidence type="ECO:0000259" key="2">
    <source>
        <dbReference type="Pfam" id="PF03151"/>
    </source>
</evidence>
<keyword evidence="1" id="KW-0472">Membrane</keyword>
<feature type="domain" description="Reverse transcriptase zinc-binding" evidence="3">
    <location>
        <begin position="119"/>
        <end position="177"/>
    </location>
</feature>
<dbReference type="InterPro" id="IPR004853">
    <property type="entry name" value="Sugar_P_trans_dom"/>
</dbReference>
<accession>A0A835LDV9</accession>
<keyword evidence="5" id="KW-1185">Reference proteome</keyword>
<organism evidence="4 5">
    <name type="scientific">Coptis chinensis</name>
    <dbReference type="NCBI Taxonomy" id="261450"/>
    <lineage>
        <taxon>Eukaryota</taxon>
        <taxon>Viridiplantae</taxon>
        <taxon>Streptophyta</taxon>
        <taxon>Embryophyta</taxon>
        <taxon>Tracheophyta</taxon>
        <taxon>Spermatophyta</taxon>
        <taxon>Magnoliopsida</taxon>
        <taxon>Ranunculales</taxon>
        <taxon>Ranunculaceae</taxon>
        <taxon>Coptidoideae</taxon>
        <taxon>Coptis</taxon>
    </lineage>
</organism>
<evidence type="ECO:0000259" key="3">
    <source>
        <dbReference type="Pfam" id="PF13966"/>
    </source>
</evidence>
<dbReference type="Pfam" id="PF13966">
    <property type="entry name" value="zf-RVT"/>
    <property type="match status" value="1"/>
</dbReference>
<dbReference type="AlphaFoldDB" id="A0A835LDV9"/>
<comment type="caution">
    <text evidence="4">The sequence shown here is derived from an EMBL/GenBank/DDBJ whole genome shotgun (WGS) entry which is preliminary data.</text>
</comment>
<reference evidence="4 5" key="1">
    <citation type="submission" date="2020-10" db="EMBL/GenBank/DDBJ databases">
        <title>The Coptis chinensis genome and diversification of protoberbering-type alkaloids.</title>
        <authorList>
            <person name="Wang B."/>
            <person name="Shu S."/>
            <person name="Song C."/>
            <person name="Liu Y."/>
        </authorList>
    </citation>
    <scope>NUCLEOTIDE SEQUENCE [LARGE SCALE GENOMIC DNA]</scope>
    <source>
        <strain evidence="4">HL-2020</strain>
        <tissue evidence="4">Leaf</tissue>
    </source>
</reference>
<evidence type="ECO:0000256" key="1">
    <source>
        <dbReference type="SAM" id="Phobius"/>
    </source>
</evidence>
<dbReference type="Pfam" id="PF03151">
    <property type="entry name" value="TPT"/>
    <property type="match status" value="1"/>
</dbReference>
<evidence type="ECO:0000313" key="4">
    <source>
        <dbReference type="EMBL" id="KAF9588189.1"/>
    </source>
</evidence>
<dbReference type="InterPro" id="IPR026960">
    <property type="entry name" value="RVT-Znf"/>
</dbReference>
<evidence type="ECO:0000313" key="5">
    <source>
        <dbReference type="Proteomes" id="UP000631114"/>
    </source>
</evidence>